<dbReference type="OrthoDB" id="8655591at2"/>
<dbReference type="Pfam" id="PF05932">
    <property type="entry name" value="CesT"/>
    <property type="match status" value="1"/>
</dbReference>
<dbReference type="KEGG" id="pacr:FXN63_22420"/>
<dbReference type="CDD" id="cd16364">
    <property type="entry name" value="T3SC_I-like"/>
    <property type="match status" value="1"/>
</dbReference>
<evidence type="ECO:0000313" key="2">
    <source>
        <dbReference type="Proteomes" id="UP000325161"/>
    </source>
</evidence>
<dbReference type="SUPFAM" id="SSF69635">
    <property type="entry name" value="Type III secretory system chaperone-like"/>
    <property type="match status" value="1"/>
</dbReference>
<dbReference type="GO" id="GO:0030254">
    <property type="term" value="P:protein secretion by the type III secretion system"/>
    <property type="evidence" value="ECO:0007669"/>
    <property type="project" value="InterPro"/>
</dbReference>
<protein>
    <submittedName>
        <fullName evidence="1">Type III secretion system chaperone</fullName>
    </submittedName>
</protein>
<dbReference type="InterPro" id="IPR010261">
    <property type="entry name" value="Tir_chaperone"/>
</dbReference>
<dbReference type="AlphaFoldDB" id="A0A5C0B5G9"/>
<organism evidence="1 2">
    <name type="scientific">Pigmentiphaga aceris</name>
    <dbReference type="NCBI Taxonomy" id="1940612"/>
    <lineage>
        <taxon>Bacteria</taxon>
        <taxon>Pseudomonadati</taxon>
        <taxon>Pseudomonadota</taxon>
        <taxon>Betaproteobacteria</taxon>
        <taxon>Burkholderiales</taxon>
        <taxon>Alcaligenaceae</taxon>
        <taxon>Pigmentiphaga</taxon>
    </lineage>
</organism>
<name>A0A5C0B5G9_9BURK</name>
<sequence>MIADLGQALGMPSLAAHNNVCELAIDGRHRVQLIVVGSRRQLLMSCAVGPTAIEGRHAELMAQSNFMQAGGGVVLCTAPDGRAHVQLAVPFEHAGPSNLISALESLLSQIDIWDERLNRAETRGRPPGPPAFFMQPV</sequence>
<dbReference type="Gene3D" id="3.30.1460.10">
    <property type="match status" value="1"/>
</dbReference>
<gene>
    <name evidence="1" type="ORF">FXN63_22420</name>
</gene>
<evidence type="ECO:0000313" key="1">
    <source>
        <dbReference type="EMBL" id="QEI09505.1"/>
    </source>
</evidence>
<dbReference type="EMBL" id="CP043046">
    <property type="protein sequence ID" value="QEI09505.1"/>
    <property type="molecule type" value="Genomic_DNA"/>
</dbReference>
<accession>A0A5C0B5G9</accession>
<keyword evidence="2" id="KW-1185">Reference proteome</keyword>
<dbReference type="Proteomes" id="UP000325161">
    <property type="component" value="Chromosome"/>
</dbReference>
<proteinExistence type="predicted"/>
<reference evidence="1 2" key="1">
    <citation type="submission" date="2019-08" db="EMBL/GenBank/DDBJ databases">
        <title>Amphibian skin-associated Pigmentiphaga: genome sequence and occurrence across geography and hosts.</title>
        <authorList>
            <person name="Bletz M.C."/>
            <person name="Bunk B."/>
            <person name="Sproeer C."/>
            <person name="Biwer P."/>
            <person name="Reiter S."/>
            <person name="Rabemananjara F.C.E."/>
            <person name="Schulz S."/>
            <person name="Overmann J."/>
            <person name="Vences M."/>
        </authorList>
    </citation>
    <scope>NUCLEOTIDE SEQUENCE [LARGE SCALE GENOMIC DNA]</scope>
    <source>
        <strain evidence="1 2">Mada1488</strain>
    </source>
</reference>